<dbReference type="GO" id="GO:0016607">
    <property type="term" value="C:nuclear speck"/>
    <property type="evidence" value="ECO:0007669"/>
    <property type="project" value="UniProtKB-SubCell"/>
</dbReference>
<dbReference type="InterPro" id="IPR051183">
    <property type="entry name" value="U1_U11-U12_snRNP_70-35kDa"/>
</dbReference>
<dbReference type="EMBL" id="FNXT01001222">
    <property type="protein sequence ID" value="SZX75004.1"/>
    <property type="molecule type" value="Genomic_DNA"/>
</dbReference>
<evidence type="ECO:0000256" key="1">
    <source>
        <dbReference type="ARBA" id="ARBA00004324"/>
    </source>
</evidence>
<dbReference type="InterPro" id="IPR012677">
    <property type="entry name" value="Nucleotide-bd_a/b_plait_sf"/>
</dbReference>
<dbReference type="Pfam" id="PF00076">
    <property type="entry name" value="RRM_1"/>
    <property type="match status" value="1"/>
</dbReference>
<evidence type="ECO:0000313" key="10">
    <source>
        <dbReference type="EMBL" id="SZX75004.1"/>
    </source>
</evidence>
<dbReference type="InterPro" id="IPR035979">
    <property type="entry name" value="RBD_domain_sf"/>
</dbReference>
<dbReference type="GO" id="GO:0071004">
    <property type="term" value="C:U2-type prespliceosome"/>
    <property type="evidence" value="ECO:0007669"/>
    <property type="project" value="TreeGrafter"/>
</dbReference>
<dbReference type="Proteomes" id="UP000256970">
    <property type="component" value="Unassembled WGS sequence"/>
</dbReference>
<name>A0A383WDD2_TETOB</name>
<feature type="compositionally biased region" description="Basic and acidic residues" evidence="8">
    <location>
        <begin position="328"/>
        <end position="383"/>
    </location>
</feature>
<evidence type="ECO:0000259" key="9">
    <source>
        <dbReference type="PROSITE" id="PS50102"/>
    </source>
</evidence>
<dbReference type="AlphaFoldDB" id="A0A383WDD2"/>
<feature type="compositionally biased region" description="Basic and acidic residues" evidence="8">
    <location>
        <begin position="252"/>
        <end position="262"/>
    </location>
</feature>
<accession>A0A383WDD2</accession>
<reference evidence="10 11" key="1">
    <citation type="submission" date="2016-10" db="EMBL/GenBank/DDBJ databases">
        <authorList>
            <person name="Cai Z."/>
        </authorList>
    </citation>
    <scope>NUCLEOTIDE SEQUENCE [LARGE SCALE GENOMIC DNA]</scope>
</reference>
<gene>
    <name evidence="10" type="ORF">BQ4739_LOCUS15318</name>
</gene>
<protein>
    <recommendedName>
        <fullName evidence="3">U1 small nuclear ribonucleoprotein 70 kDa</fullName>
    </recommendedName>
</protein>
<dbReference type="GO" id="GO:0071011">
    <property type="term" value="C:precatalytic spliceosome"/>
    <property type="evidence" value="ECO:0007669"/>
    <property type="project" value="TreeGrafter"/>
</dbReference>
<dbReference type="SMART" id="SM00360">
    <property type="entry name" value="RRM"/>
    <property type="match status" value="1"/>
</dbReference>
<evidence type="ECO:0000256" key="8">
    <source>
        <dbReference type="SAM" id="MobiDB-lite"/>
    </source>
</evidence>
<evidence type="ECO:0000256" key="7">
    <source>
        <dbReference type="PROSITE-ProRule" id="PRU00176"/>
    </source>
</evidence>
<dbReference type="InterPro" id="IPR022023">
    <property type="entry name" value="U1snRNP70_N"/>
</dbReference>
<evidence type="ECO:0000256" key="6">
    <source>
        <dbReference type="ARBA" id="ARBA00023274"/>
    </source>
</evidence>
<dbReference type="Gene3D" id="3.30.70.330">
    <property type="match status" value="1"/>
</dbReference>
<dbReference type="PROSITE" id="PS50102">
    <property type="entry name" value="RRM"/>
    <property type="match status" value="1"/>
</dbReference>
<dbReference type="GO" id="GO:0000398">
    <property type="term" value="P:mRNA splicing, via spliceosome"/>
    <property type="evidence" value="ECO:0007669"/>
    <property type="project" value="TreeGrafter"/>
</dbReference>
<sequence length="383" mass="43991">MNGPPGDWRRPSRSVMTKMMKESVKTGHPTGLPEKLVRLFAPGPPLRFIAENAKPKKKPKLPYTGIGALVAQFASPGDAEYEPPSAATSGELPQPRLFRNKELELQVRLDDETKLEKKKRLHDWKVEKNKKELEEKAATFNPADDPMIEGDAYKTLFVPRLSYEVTERKLRHEFEEFGPIKRIRLVHDRNTDKPRGYAFIEYEHKKDMKEAYKNADGRKVEGRRILVDVERGRTVDNWRPMRLGGGLGGDTRAAKEPRKKLMAEAAARGTTLPPAEAPIRREDPRGPPRDYERGPPADYRGGGGRDMRGPPPDRFADRGPPRGGGYEGSRDRDRDRDRGRDRDFGRDRERSDRDKRPREASPGRDYKRGRHEEERPRGRDRDY</sequence>
<dbReference type="GO" id="GO:0030619">
    <property type="term" value="F:U1 snRNA binding"/>
    <property type="evidence" value="ECO:0007669"/>
    <property type="project" value="InterPro"/>
</dbReference>
<dbReference type="GO" id="GO:0005685">
    <property type="term" value="C:U1 snRNP"/>
    <property type="evidence" value="ECO:0007669"/>
    <property type="project" value="TreeGrafter"/>
</dbReference>
<evidence type="ECO:0000256" key="2">
    <source>
        <dbReference type="ARBA" id="ARBA00004642"/>
    </source>
</evidence>
<proteinExistence type="predicted"/>
<keyword evidence="4 7" id="KW-0694">RNA-binding</keyword>
<feature type="region of interest" description="Disordered" evidence="8">
    <location>
        <begin position="238"/>
        <end position="383"/>
    </location>
</feature>
<dbReference type="FunFam" id="3.30.70.330:FF:001585">
    <property type="entry name" value="U1 small nuclear ribonucleoprotein 70 kDa"/>
    <property type="match status" value="1"/>
</dbReference>
<keyword evidence="11" id="KW-1185">Reference proteome</keyword>
<feature type="region of interest" description="Disordered" evidence="8">
    <location>
        <begin position="1"/>
        <end position="31"/>
    </location>
</feature>
<dbReference type="InterPro" id="IPR000504">
    <property type="entry name" value="RRM_dom"/>
</dbReference>
<organism evidence="10 11">
    <name type="scientific">Tetradesmus obliquus</name>
    <name type="common">Green alga</name>
    <name type="synonym">Acutodesmus obliquus</name>
    <dbReference type="NCBI Taxonomy" id="3088"/>
    <lineage>
        <taxon>Eukaryota</taxon>
        <taxon>Viridiplantae</taxon>
        <taxon>Chlorophyta</taxon>
        <taxon>core chlorophytes</taxon>
        <taxon>Chlorophyceae</taxon>
        <taxon>CS clade</taxon>
        <taxon>Sphaeropleales</taxon>
        <taxon>Scenedesmaceae</taxon>
        <taxon>Tetradesmus</taxon>
    </lineage>
</organism>
<dbReference type="GO" id="GO:0003729">
    <property type="term" value="F:mRNA binding"/>
    <property type="evidence" value="ECO:0007669"/>
    <property type="project" value="TreeGrafter"/>
</dbReference>
<dbReference type="PANTHER" id="PTHR13952:SF5">
    <property type="entry name" value="U1 SMALL NUCLEAR RIBONUCLEOPROTEIN 70 KDA"/>
    <property type="match status" value="1"/>
</dbReference>
<comment type="subcellular location">
    <subcellularLocation>
        <location evidence="1">Nucleus speckle</location>
    </subcellularLocation>
    <subcellularLocation>
        <location evidence="2">Nucleus</location>
        <location evidence="2">Nucleoplasm</location>
    </subcellularLocation>
</comment>
<evidence type="ECO:0000256" key="5">
    <source>
        <dbReference type="ARBA" id="ARBA00023242"/>
    </source>
</evidence>
<dbReference type="STRING" id="3088.A0A383WDD2"/>
<dbReference type="CDD" id="cd12236">
    <property type="entry name" value="RRM_snRNP70"/>
    <property type="match status" value="1"/>
</dbReference>
<feature type="region of interest" description="Disordered" evidence="8">
    <location>
        <begin position="77"/>
        <end position="97"/>
    </location>
</feature>
<feature type="domain" description="RRM" evidence="9">
    <location>
        <begin position="154"/>
        <end position="232"/>
    </location>
</feature>
<evidence type="ECO:0000256" key="3">
    <source>
        <dbReference type="ARBA" id="ARBA00016996"/>
    </source>
</evidence>
<keyword evidence="6" id="KW-0687">Ribonucleoprotein</keyword>
<feature type="compositionally biased region" description="Basic and acidic residues" evidence="8">
    <location>
        <begin position="278"/>
        <end position="295"/>
    </location>
</feature>
<keyword evidence="5" id="KW-0539">Nucleus</keyword>
<dbReference type="PANTHER" id="PTHR13952">
    <property type="entry name" value="U1 SMALL NUCLEAR RIBONUCLEOPROTEIN 70 KD"/>
    <property type="match status" value="1"/>
</dbReference>
<evidence type="ECO:0000313" key="11">
    <source>
        <dbReference type="Proteomes" id="UP000256970"/>
    </source>
</evidence>
<dbReference type="SUPFAM" id="SSF54928">
    <property type="entry name" value="RNA-binding domain, RBD"/>
    <property type="match status" value="1"/>
</dbReference>
<dbReference type="Pfam" id="PF12220">
    <property type="entry name" value="U1snRNP70_N"/>
    <property type="match status" value="1"/>
</dbReference>
<dbReference type="InterPro" id="IPR034143">
    <property type="entry name" value="snRNP70_RRM"/>
</dbReference>
<evidence type="ECO:0000256" key="4">
    <source>
        <dbReference type="ARBA" id="ARBA00022884"/>
    </source>
</evidence>